<gene>
    <name evidence="2" type="ORF">ENW48_05050</name>
</gene>
<organism evidence="2">
    <name type="scientific">Desulfobacca acetoxidans</name>
    <dbReference type="NCBI Taxonomy" id="60893"/>
    <lineage>
        <taxon>Bacteria</taxon>
        <taxon>Pseudomonadati</taxon>
        <taxon>Thermodesulfobacteriota</taxon>
        <taxon>Desulfobaccia</taxon>
        <taxon>Desulfobaccales</taxon>
        <taxon>Desulfobaccaceae</taxon>
        <taxon>Desulfobacca</taxon>
    </lineage>
</organism>
<reference evidence="2" key="1">
    <citation type="journal article" date="2020" name="mSystems">
        <title>Genome- and Community-Level Interaction Insights into Carbon Utilization and Element Cycling Functions of Hydrothermarchaeota in Hydrothermal Sediment.</title>
        <authorList>
            <person name="Zhou Z."/>
            <person name="Liu Y."/>
            <person name="Xu W."/>
            <person name="Pan J."/>
            <person name="Luo Z.H."/>
            <person name="Li M."/>
        </authorList>
    </citation>
    <scope>NUCLEOTIDE SEQUENCE [LARGE SCALE GENOMIC DNA]</scope>
    <source>
        <strain evidence="2">SpSt-853</strain>
    </source>
</reference>
<dbReference type="EMBL" id="DTKJ01000039">
    <property type="protein sequence ID" value="HGZ11563.1"/>
    <property type="molecule type" value="Genomic_DNA"/>
</dbReference>
<proteinExistence type="predicted"/>
<evidence type="ECO:0000256" key="1">
    <source>
        <dbReference type="SAM" id="MobiDB-lite"/>
    </source>
</evidence>
<name>A0A7C5EQS4_9BACT</name>
<protein>
    <submittedName>
        <fullName evidence="2">Uncharacterized protein</fullName>
    </submittedName>
</protein>
<accession>A0A7C5EQS4</accession>
<feature type="region of interest" description="Disordered" evidence="1">
    <location>
        <begin position="106"/>
        <end position="138"/>
    </location>
</feature>
<sequence length="138" mass="15707">MATEKPRAGGQLIHTVLRFLKIFTLNSWRRLLMLGHYTLICFHQQRFRRACRILGQRVIHSLEEGEVNPMLAGEVKDSLARAQEVKKTKDRHYQAIFALREKIRATRAEMAPSPPPEPETPPREAGPEAAPGNEVKSD</sequence>
<evidence type="ECO:0000313" key="2">
    <source>
        <dbReference type="EMBL" id="HGZ11563.1"/>
    </source>
</evidence>
<comment type="caution">
    <text evidence="2">The sequence shown here is derived from an EMBL/GenBank/DDBJ whole genome shotgun (WGS) entry which is preliminary data.</text>
</comment>
<dbReference type="AlphaFoldDB" id="A0A7C5EQS4"/>